<dbReference type="EMBL" id="JBEXAE010000003">
    <property type="protein sequence ID" value="MET6990656.1"/>
    <property type="molecule type" value="Genomic_DNA"/>
</dbReference>
<dbReference type="Gene3D" id="3.40.50.620">
    <property type="entry name" value="HUPs"/>
    <property type="match status" value="1"/>
</dbReference>
<sequence>MNNTIPSNTILVLTDFSKASIIALRNAAKLVKVTNSNIHTYYVETVKPFAQEQNPLTLNGNLRENHKETLAKAKG</sequence>
<dbReference type="InterPro" id="IPR014729">
    <property type="entry name" value="Rossmann-like_a/b/a_fold"/>
</dbReference>
<dbReference type="Proteomes" id="UP001549799">
    <property type="component" value="Unassembled WGS sequence"/>
</dbReference>
<protein>
    <recommendedName>
        <fullName evidence="3">Universal stress protein</fullName>
    </recommendedName>
</protein>
<proteinExistence type="predicted"/>
<reference evidence="1 2" key="1">
    <citation type="submission" date="2024-07" db="EMBL/GenBank/DDBJ databases">
        <title>The genome sequence of type strain Sediminicola arcticus GDMCC 1.2805.</title>
        <authorList>
            <person name="Liu Y."/>
        </authorList>
    </citation>
    <scope>NUCLEOTIDE SEQUENCE [LARGE SCALE GENOMIC DNA]</scope>
    <source>
        <strain evidence="1 2">GDMCC 1.2805</strain>
    </source>
</reference>
<gene>
    <name evidence="1" type="ORF">ABXZ36_08340</name>
</gene>
<evidence type="ECO:0000313" key="2">
    <source>
        <dbReference type="Proteomes" id="UP001549799"/>
    </source>
</evidence>
<dbReference type="SUPFAM" id="SSF52402">
    <property type="entry name" value="Adenine nucleotide alpha hydrolases-like"/>
    <property type="match status" value="1"/>
</dbReference>
<keyword evidence="2" id="KW-1185">Reference proteome</keyword>
<dbReference type="RefSeq" id="WP_354615051.1">
    <property type="nucleotide sequence ID" value="NZ_JBEXAE010000003.1"/>
</dbReference>
<evidence type="ECO:0000313" key="1">
    <source>
        <dbReference type="EMBL" id="MET6990656.1"/>
    </source>
</evidence>
<organism evidence="1 2">
    <name type="scientific">Sediminicola arcticus</name>
    <dbReference type="NCBI Taxonomy" id="1574308"/>
    <lineage>
        <taxon>Bacteria</taxon>
        <taxon>Pseudomonadati</taxon>
        <taxon>Bacteroidota</taxon>
        <taxon>Flavobacteriia</taxon>
        <taxon>Flavobacteriales</taxon>
        <taxon>Flavobacteriaceae</taxon>
        <taxon>Sediminicola</taxon>
    </lineage>
</organism>
<name>A0ABV2SU15_9FLAO</name>
<accession>A0ABV2SU15</accession>
<comment type="caution">
    <text evidence="1">The sequence shown here is derived from an EMBL/GenBank/DDBJ whole genome shotgun (WGS) entry which is preliminary data.</text>
</comment>
<evidence type="ECO:0008006" key="3">
    <source>
        <dbReference type="Google" id="ProtNLM"/>
    </source>
</evidence>